<keyword evidence="2" id="KW-0812">Transmembrane</keyword>
<reference evidence="3" key="1">
    <citation type="submission" date="2012-11" db="EMBL/GenBank/DDBJ databases">
        <title>The Vampirome: Transcriptome and Proteome Analysis of the Submandibular and Accessory Glands of the Vampire Bat and Vector of Human Rabies, Desmodus rotundus.</title>
        <authorList>
            <person name="Francischetti I.M.B."/>
            <person name="Assumpcao T.C.F."/>
            <person name="Ma D."/>
            <person name="Vicente E.C."/>
            <person name="Ribeiro J.M.C."/>
        </authorList>
    </citation>
    <scope>NUCLEOTIDE SEQUENCE</scope>
    <source>
        <tissue evidence="3">Salivary gland</tissue>
    </source>
</reference>
<accession>K9IPY0</accession>
<sequence length="67" mass="7734">AIFKEMIFILLFLKILFIYILEIGEGRKKEKERSINVQETSIGFLSHSPNQGPGLKPRHVPQPESNR</sequence>
<evidence type="ECO:0000256" key="2">
    <source>
        <dbReference type="SAM" id="Phobius"/>
    </source>
</evidence>
<keyword evidence="2" id="KW-1133">Transmembrane helix</keyword>
<evidence type="ECO:0000256" key="1">
    <source>
        <dbReference type="SAM" id="MobiDB-lite"/>
    </source>
</evidence>
<feature type="transmembrane region" description="Helical" evidence="2">
    <location>
        <begin position="6"/>
        <end position="24"/>
    </location>
</feature>
<feature type="region of interest" description="Disordered" evidence="1">
    <location>
        <begin position="43"/>
        <end position="67"/>
    </location>
</feature>
<organism evidence="3">
    <name type="scientific">Desmodus rotundus</name>
    <name type="common">Vampire bat</name>
    <dbReference type="NCBI Taxonomy" id="9430"/>
    <lineage>
        <taxon>Eukaryota</taxon>
        <taxon>Metazoa</taxon>
        <taxon>Chordata</taxon>
        <taxon>Craniata</taxon>
        <taxon>Vertebrata</taxon>
        <taxon>Euteleostomi</taxon>
        <taxon>Mammalia</taxon>
        <taxon>Eutheria</taxon>
        <taxon>Laurasiatheria</taxon>
        <taxon>Chiroptera</taxon>
        <taxon>Yangochiroptera</taxon>
        <taxon>Phyllostomidae</taxon>
        <taxon>Desmodontinae</taxon>
        <taxon>Desmodus</taxon>
    </lineage>
</organism>
<feature type="non-terminal residue" evidence="3">
    <location>
        <position position="1"/>
    </location>
</feature>
<proteinExistence type="evidence at transcript level"/>
<name>K9IPY0_DESRO</name>
<dbReference type="EMBL" id="GABZ01003212">
    <property type="protein sequence ID" value="JAA50313.1"/>
    <property type="molecule type" value="mRNA"/>
</dbReference>
<dbReference type="AlphaFoldDB" id="K9IPY0"/>
<protein>
    <submittedName>
        <fullName evidence="3">Putative secreted protein</fullName>
    </submittedName>
</protein>
<keyword evidence="2" id="KW-0472">Membrane</keyword>
<evidence type="ECO:0000313" key="3">
    <source>
        <dbReference type="EMBL" id="JAA50313.1"/>
    </source>
</evidence>